<dbReference type="GO" id="GO:0046040">
    <property type="term" value="P:IMP metabolic process"/>
    <property type="evidence" value="ECO:0007669"/>
    <property type="project" value="TreeGrafter"/>
</dbReference>
<evidence type="ECO:0000256" key="11">
    <source>
        <dbReference type="RuleBase" id="RU000520"/>
    </source>
</evidence>
<feature type="active site" evidence="10">
    <location>
        <position position="143"/>
    </location>
</feature>
<keyword evidence="6 9" id="KW-0460">Magnesium</keyword>
<evidence type="ECO:0000256" key="9">
    <source>
        <dbReference type="HAMAP-Rule" id="MF_03125"/>
    </source>
</evidence>
<reference evidence="12" key="1">
    <citation type="submission" date="2021-01" db="EMBL/GenBank/DDBJ databases">
        <authorList>
            <person name="Corre E."/>
            <person name="Pelletier E."/>
            <person name="Niang G."/>
            <person name="Scheremetjew M."/>
            <person name="Finn R."/>
            <person name="Kale V."/>
            <person name="Holt S."/>
            <person name="Cochrane G."/>
            <person name="Meng A."/>
            <person name="Brown T."/>
            <person name="Cohen L."/>
        </authorList>
    </citation>
    <scope>NUCLEOTIDE SEQUENCE</scope>
    <source>
        <strain evidence="12">DIVA3 518/3/11/1/6</strain>
    </source>
</reference>
<dbReference type="PANTHER" id="PTHR11846">
    <property type="entry name" value="ADENYLOSUCCINATE SYNTHETASE"/>
    <property type="match status" value="1"/>
</dbReference>
<feature type="binding site" evidence="9">
    <location>
        <position position="238"/>
    </location>
    <ligand>
        <name>IMP</name>
        <dbReference type="ChEBI" id="CHEBI:58053"/>
    </ligand>
</feature>
<sequence>MAEAQVMMVVGSQWGDEGKGKLVDFLTDKVDVCARCQGGNNAGHTIVVDGVKFDFHLMPSGVVHEKCMNVIGNGCVVHIPSFFEEIDNAEKKGIKTEGRIMLSDRAHIVFDLHQTVDGLKEKELADKNIGTTKKGIGPVYGTKASRSGIRIGDLLFPEWKERFAKMVRSKSTRYGDGVVVDMEAEYAKYEELLKRLRPYIGDTVWYINNAFNEGKKILIEGANAIMLDIDFGTYPFVTSSNTGTGGACTGLGLSPNKIQARYGVVKAYTTRVGSGPFPTEQLNEIGETLQSVGHEVGTTTGRKRRCGWLDLVLLGYSHMINDYSALCVTKLDVLSGLEELKIAVEYRIDGKKIPSFPGSLETLAKVEVVYETVPGWKEDITSARSFEDLPTNAQTYVNKIEEIIGSPVKWIGVGPGREAMIVR</sequence>
<comment type="cofactor">
    <cofactor evidence="9">
        <name>Mg(2+)</name>
        <dbReference type="ChEBI" id="CHEBI:18420"/>
    </cofactor>
    <text evidence="9">Binds 1 Mg(2+) ion per subunit.</text>
</comment>
<dbReference type="FunFam" id="3.90.170.10:FF:000001">
    <property type="entry name" value="Adenylosuccinate synthetase"/>
    <property type="match status" value="1"/>
</dbReference>
<keyword evidence="2 9" id="KW-0436">Ligase</keyword>
<keyword evidence="5 9" id="KW-0658">Purine biosynthesis</keyword>
<dbReference type="UniPathway" id="UPA00075">
    <property type="reaction ID" value="UER00335"/>
</dbReference>
<evidence type="ECO:0000256" key="4">
    <source>
        <dbReference type="ARBA" id="ARBA00022741"/>
    </source>
</evidence>
<comment type="similarity">
    <text evidence="9 11">Belongs to the adenylosuccinate synthetase family.</text>
</comment>
<dbReference type="NCBIfam" id="NF002223">
    <property type="entry name" value="PRK01117.1"/>
    <property type="match status" value="1"/>
</dbReference>
<proteinExistence type="inferred from homology"/>
<dbReference type="InterPro" id="IPR042111">
    <property type="entry name" value="Adenylosuccinate_synth_dom3"/>
</dbReference>
<dbReference type="InterPro" id="IPR042109">
    <property type="entry name" value="Adenylosuccinate_synth_dom1"/>
</dbReference>
<feature type="binding site" evidence="9">
    <location>
        <position position="304"/>
    </location>
    <ligand>
        <name>GTP</name>
        <dbReference type="ChEBI" id="CHEBI:37565"/>
    </ligand>
</feature>
<dbReference type="GO" id="GO:0044208">
    <property type="term" value="P:'de novo' AMP biosynthetic process"/>
    <property type="evidence" value="ECO:0007669"/>
    <property type="project" value="UniProtKB-UniRule"/>
</dbReference>
<evidence type="ECO:0000256" key="1">
    <source>
        <dbReference type="ARBA" id="ARBA00011738"/>
    </source>
</evidence>
<feature type="active site" description="Proton acceptor" evidence="9">
    <location>
        <position position="16"/>
    </location>
</feature>
<feature type="binding site" evidence="9">
    <location>
        <begin position="330"/>
        <end position="332"/>
    </location>
    <ligand>
        <name>GTP</name>
        <dbReference type="ChEBI" id="CHEBI:37565"/>
    </ligand>
</feature>
<feature type="binding site" evidence="9">
    <location>
        <position position="132"/>
    </location>
    <ligand>
        <name>IMP</name>
        <dbReference type="ChEBI" id="CHEBI:58053"/>
    </ligand>
</feature>
<dbReference type="GO" id="GO:0004019">
    <property type="term" value="F:adenylosuccinate synthase activity"/>
    <property type="evidence" value="ECO:0007669"/>
    <property type="project" value="UniProtKB-UniRule"/>
</dbReference>
<dbReference type="GO" id="GO:0005737">
    <property type="term" value="C:cytoplasm"/>
    <property type="evidence" value="ECO:0007669"/>
    <property type="project" value="UniProtKB-SubCell"/>
</dbReference>
<dbReference type="GO" id="GO:0000287">
    <property type="term" value="F:magnesium ion binding"/>
    <property type="evidence" value="ECO:0007669"/>
    <property type="project" value="UniProtKB-UniRule"/>
</dbReference>
<dbReference type="NCBIfam" id="TIGR00184">
    <property type="entry name" value="purA"/>
    <property type="match status" value="1"/>
</dbReference>
<evidence type="ECO:0000256" key="5">
    <source>
        <dbReference type="ARBA" id="ARBA00022755"/>
    </source>
</evidence>
<comment type="subunit">
    <text evidence="1 9">Homodimer.</text>
</comment>
<dbReference type="HAMAP" id="MF_00011">
    <property type="entry name" value="Adenylosucc_synth"/>
    <property type="match status" value="1"/>
</dbReference>
<dbReference type="FunFam" id="1.10.300.10:FF:000002">
    <property type="entry name" value="Adenylosuccinate synthetase, chloroplastic"/>
    <property type="match status" value="1"/>
</dbReference>
<dbReference type="CDD" id="cd03108">
    <property type="entry name" value="AdSS"/>
    <property type="match status" value="1"/>
</dbReference>
<dbReference type="InterPro" id="IPR033128">
    <property type="entry name" value="Adenylosuccin_syn_Lys_AS"/>
</dbReference>
<dbReference type="InterPro" id="IPR001114">
    <property type="entry name" value="Adenylosuccinate_synthetase"/>
</dbReference>
<dbReference type="InterPro" id="IPR027417">
    <property type="entry name" value="P-loop_NTPase"/>
</dbReference>
<evidence type="ECO:0000256" key="10">
    <source>
        <dbReference type="PROSITE-ProRule" id="PRU10134"/>
    </source>
</evidence>
<keyword evidence="4 9" id="KW-0547">Nucleotide-binding</keyword>
<keyword evidence="9" id="KW-0963">Cytoplasm</keyword>
<gene>
    <name evidence="12" type="ORF">VSP0166_LOCUS14026</name>
</gene>
<feature type="binding site" evidence="9">
    <location>
        <begin position="16"/>
        <end position="19"/>
    </location>
    <ligand>
        <name>IMP</name>
        <dbReference type="ChEBI" id="CHEBI:58053"/>
    </ligand>
</feature>
<dbReference type="Gene3D" id="1.10.300.10">
    <property type="entry name" value="Adenylosuccinate Synthetase, subunit A, domain 2"/>
    <property type="match status" value="1"/>
</dbReference>
<dbReference type="Gene3D" id="3.90.170.10">
    <property type="entry name" value="Adenylosuccinate Synthetase, subunit A, domain 3"/>
    <property type="match status" value="1"/>
</dbReference>
<feature type="binding site" evidence="9">
    <location>
        <begin position="15"/>
        <end position="21"/>
    </location>
    <ligand>
        <name>GTP</name>
        <dbReference type="ChEBI" id="CHEBI:37565"/>
    </ligand>
</feature>
<keyword evidence="7 9" id="KW-0342">GTP-binding</keyword>
<evidence type="ECO:0000256" key="8">
    <source>
        <dbReference type="ARBA" id="ARBA00050432"/>
    </source>
</evidence>
<dbReference type="AlphaFoldDB" id="A0A7S4ILF2"/>
<dbReference type="PANTHER" id="PTHR11846:SF0">
    <property type="entry name" value="ADENYLOSUCCINATE SYNTHETASE"/>
    <property type="match status" value="1"/>
</dbReference>
<feature type="binding site" evidence="9">
    <location>
        <position position="146"/>
    </location>
    <ligand>
        <name>IMP</name>
        <dbReference type="ChEBI" id="CHEBI:58053"/>
        <note>ligand shared between dimeric partners</note>
    </ligand>
</feature>
<dbReference type="SUPFAM" id="SSF52540">
    <property type="entry name" value="P-loop containing nucleoside triphosphate hydrolases"/>
    <property type="match status" value="1"/>
</dbReference>
<dbReference type="PROSITE" id="PS01266">
    <property type="entry name" value="ADENYLOSUCCIN_SYN_1"/>
    <property type="match status" value="1"/>
</dbReference>
<evidence type="ECO:0000256" key="7">
    <source>
        <dbReference type="ARBA" id="ARBA00023134"/>
    </source>
</evidence>
<dbReference type="GO" id="GO:0005525">
    <property type="term" value="F:GTP binding"/>
    <property type="evidence" value="ECO:0007669"/>
    <property type="project" value="UniProtKB-UniRule"/>
</dbReference>
<keyword evidence="3 9" id="KW-0479">Metal-binding</keyword>
<dbReference type="SMART" id="SM00788">
    <property type="entry name" value="Adenylsucc_synt"/>
    <property type="match status" value="1"/>
</dbReference>
<dbReference type="Pfam" id="PF00709">
    <property type="entry name" value="Adenylsucc_synt"/>
    <property type="match status" value="1"/>
</dbReference>
<protein>
    <recommendedName>
        <fullName evidence="9 11">Adenylosuccinate synthetase</fullName>
        <shortName evidence="9">AMPSase</shortName>
        <shortName evidence="9">AdSS</shortName>
        <ecNumber evidence="9 11">6.3.4.4</ecNumber>
    </recommendedName>
    <alternativeName>
        <fullName evidence="9">IMP--aspartate ligase</fullName>
    </alternativeName>
</protein>
<feature type="binding site" evidence="9">
    <location>
        <begin position="298"/>
        <end position="304"/>
    </location>
    <ligand>
        <name>substrate</name>
    </ligand>
</feature>
<dbReference type="EMBL" id="HBKP01019812">
    <property type="protein sequence ID" value="CAE2232772.1"/>
    <property type="molecule type" value="Transcribed_RNA"/>
</dbReference>
<accession>A0A7S4ILF2</accession>
<organism evidence="12">
    <name type="scientific">Vannella robusta</name>
    <dbReference type="NCBI Taxonomy" id="1487602"/>
    <lineage>
        <taxon>Eukaryota</taxon>
        <taxon>Amoebozoa</taxon>
        <taxon>Discosea</taxon>
        <taxon>Flabellinia</taxon>
        <taxon>Vannellidae</taxon>
        <taxon>Vannella</taxon>
    </lineage>
</organism>
<evidence type="ECO:0000256" key="2">
    <source>
        <dbReference type="ARBA" id="ARBA00022598"/>
    </source>
</evidence>
<feature type="binding site" evidence="9">
    <location>
        <begin position="412"/>
        <end position="414"/>
    </location>
    <ligand>
        <name>GTP</name>
        <dbReference type="ChEBI" id="CHEBI:37565"/>
    </ligand>
</feature>
<comment type="subcellular location">
    <subcellularLocation>
        <location evidence="9">Cytoplasm</location>
    </subcellularLocation>
</comment>
<feature type="binding site" evidence="9">
    <location>
        <begin position="43"/>
        <end position="45"/>
    </location>
    <ligand>
        <name>GTP</name>
        <dbReference type="ChEBI" id="CHEBI:37565"/>
    </ligand>
</feature>
<comment type="catalytic activity">
    <reaction evidence="8 9 11">
        <text>IMP + L-aspartate + GTP = N(6)-(1,2-dicarboxyethyl)-AMP + GDP + phosphate + 2 H(+)</text>
        <dbReference type="Rhea" id="RHEA:15753"/>
        <dbReference type="ChEBI" id="CHEBI:15378"/>
        <dbReference type="ChEBI" id="CHEBI:29991"/>
        <dbReference type="ChEBI" id="CHEBI:37565"/>
        <dbReference type="ChEBI" id="CHEBI:43474"/>
        <dbReference type="ChEBI" id="CHEBI:57567"/>
        <dbReference type="ChEBI" id="CHEBI:58053"/>
        <dbReference type="ChEBI" id="CHEBI:58189"/>
        <dbReference type="EC" id="6.3.4.4"/>
    </reaction>
</comment>
<feature type="binding site" evidence="9">
    <location>
        <position position="223"/>
    </location>
    <ligand>
        <name>IMP</name>
        <dbReference type="ChEBI" id="CHEBI:58053"/>
    </ligand>
</feature>
<feature type="binding site" evidence="9">
    <location>
        <position position="302"/>
    </location>
    <ligand>
        <name>IMP</name>
        <dbReference type="ChEBI" id="CHEBI:58053"/>
    </ligand>
</feature>
<evidence type="ECO:0000256" key="3">
    <source>
        <dbReference type="ARBA" id="ARBA00022723"/>
    </source>
</evidence>
<feature type="binding site" evidence="9">
    <location>
        <position position="43"/>
    </location>
    <ligand>
        <name>Mg(2+)</name>
        <dbReference type="ChEBI" id="CHEBI:18420"/>
    </ligand>
</feature>
<dbReference type="InterPro" id="IPR042110">
    <property type="entry name" value="Adenylosuccinate_synth_dom2"/>
</dbReference>
<evidence type="ECO:0000256" key="6">
    <source>
        <dbReference type="ARBA" id="ARBA00022842"/>
    </source>
</evidence>
<dbReference type="EC" id="6.3.4.4" evidence="9 11"/>
<dbReference type="PROSITE" id="PS00513">
    <property type="entry name" value="ADENYLOSUCCIN_SYN_2"/>
    <property type="match status" value="1"/>
</dbReference>
<feature type="binding site" evidence="9">
    <location>
        <position position="16"/>
    </location>
    <ligand>
        <name>Mg(2+)</name>
        <dbReference type="ChEBI" id="CHEBI:18420"/>
    </ligand>
</feature>
<dbReference type="Gene3D" id="3.40.440.10">
    <property type="entry name" value="Adenylosuccinate Synthetase, subunit A, domain 1"/>
    <property type="match status" value="1"/>
</dbReference>
<comment type="pathway">
    <text evidence="9 11">Purine metabolism; AMP biosynthesis via de novo pathway; AMP from IMP: step 1/2.</text>
</comment>
<feature type="active site" description="Proton donor" evidence="9">
    <location>
        <position position="44"/>
    </location>
</feature>
<comment type="function">
    <text evidence="11">Plays an important role in the de novo pathway of purine nucleotide biosynthesis.</text>
</comment>
<evidence type="ECO:0000313" key="12">
    <source>
        <dbReference type="EMBL" id="CAE2232772.1"/>
    </source>
</evidence>
<comment type="function">
    <text evidence="9">Plays an important role in the de novo pathway and in the salvage pathway of purine nucleotide biosynthesis. Catalyzes the first commited step in the biosynthesis of AMP from IMP.</text>
</comment>
<name>A0A7S4ILF2_9EUKA</name>
<feature type="binding site" evidence="9">
    <location>
        <begin position="41"/>
        <end position="44"/>
    </location>
    <ligand>
        <name>IMP</name>
        <dbReference type="ChEBI" id="CHEBI:58053"/>
    </ligand>
</feature>
<dbReference type="InterPro" id="IPR018220">
    <property type="entry name" value="Adenylosuccin_syn_GTP-bd"/>
</dbReference>